<dbReference type="EMBL" id="LR593886">
    <property type="protein sequence ID" value="VTR91555.1"/>
    <property type="molecule type" value="Genomic_DNA"/>
</dbReference>
<gene>
    <name evidence="1" type="ORF">SOIL9_61590</name>
</gene>
<name>A0A6P2CTT3_9BACT</name>
<dbReference type="Proteomes" id="UP000464178">
    <property type="component" value="Chromosome"/>
</dbReference>
<proteinExistence type="predicted"/>
<dbReference type="KEGG" id="gms:SOIL9_61590"/>
<sequence>MIRCHCCERRLGHSLVPCGCMTEYCNRCLLCEACCGCEPVPIRVARPDGIRPADATTLHEPLTLVDESRGPRNT</sequence>
<keyword evidence="2" id="KW-1185">Reference proteome</keyword>
<accession>A0A6P2CTT3</accession>
<protein>
    <submittedName>
        <fullName evidence="1">Uncharacterized protein</fullName>
    </submittedName>
</protein>
<dbReference type="AlphaFoldDB" id="A0A6P2CTT3"/>
<organism evidence="1 2">
    <name type="scientific">Gemmata massiliana</name>
    <dbReference type="NCBI Taxonomy" id="1210884"/>
    <lineage>
        <taxon>Bacteria</taxon>
        <taxon>Pseudomonadati</taxon>
        <taxon>Planctomycetota</taxon>
        <taxon>Planctomycetia</taxon>
        <taxon>Gemmatales</taxon>
        <taxon>Gemmataceae</taxon>
        <taxon>Gemmata</taxon>
    </lineage>
</organism>
<reference evidence="1 2" key="1">
    <citation type="submission" date="2019-05" db="EMBL/GenBank/DDBJ databases">
        <authorList>
            <consortium name="Science for Life Laboratories"/>
        </authorList>
    </citation>
    <scope>NUCLEOTIDE SEQUENCE [LARGE SCALE GENOMIC DNA]</scope>
    <source>
        <strain evidence="1">Soil9</strain>
    </source>
</reference>
<evidence type="ECO:0000313" key="1">
    <source>
        <dbReference type="EMBL" id="VTR91555.1"/>
    </source>
</evidence>
<evidence type="ECO:0000313" key="2">
    <source>
        <dbReference type="Proteomes" id="UP000464178"/>
    </source>
</evidence>